<protein>
    <submittedName>
        <fullName evidence="1">Uncharacterized protein</fullName>
    </submittedName>
</protein>
<reference evidence="1 2" key="1">
    <citation type="journal article" date="2014" name="PLoS ONE">
        <title>Global Analysis of Gene Expression Profiles in Physic Nut (Jatropha curcas L.) Seedlings Exposed to Salt Stress.</title>
        <authorList>
            <person name="Zhang L."/>
            <person name="Zhang C."/>
            <person name="Wu P."/>
            <person name="Chen Y."/>
            <person name="Li M."/>
            <person name="Jiang H."/>
            <person name="Wu G."/>
        </authorList>
    </citation>
    <scope>NUCLEOTIDE SEQUENCE [LARGE SCALE GENOMIC DNA]</scope>
    <source>
        <strain evidence="2">cv. GZQX0401</strain>
        <tissue evidence="1">Young leaves</tissue>
    </source>
</reference>
<proteinExistence type="predicted"/>
<accession>A0A067JQQ9</accession>
<name>A0A067JQQ9_JATCU</name>
<keyword evidence="2" id="KW-1185">Reference proteome</keyword>
<organism evidence="1 2">
    <name type="scientific">Jatropha curcas</name>
    <name type="common">Barbados nut</name>
    <dbReference type="NCBI Taxonomy" id="180498"/>
    <lineage>
        <taxon>Eukaryota</taxon>
        <taxon>Viridiplantae</taxon>
        <taxon>Streptophyta</taxon>
        <taxon>Embryophyta</taxon>
        <taxon>Tracheophyta</taxon>
        <taxon>Spermatophyta</taxon>
        <taxon>Magnoliopsida</taxon>
        <taxon>eudicotyledons</taxon>
        <taxon>Gunneridae</taxon>
        <taxon>Pentapetalae</taxon>
        <taxon>rosids</taxon>
        <taxon>fabids</taxon>
        <taxon>Malpighiales</taxon>
        <taxon>Euphorbiaceae</taxon>
        <taxon>Crotonoideae</taxon>
        <taxon>Jatropheae</taxon>
        <taxon>Jatropha</taxon>
    </lineage>
</organism>
<dbReference type="Proteomes" id="UP000027138">
    <property type="component" value="Unassembled WGS sequence"/>
</dbReference>
<evidence type="ECO:0000313" key="2">
    <source>
        <dbReference type="Proteomes" id="UP000027138"/>
    </source>
</evidence>
<evidence type="ECO:0000313" key="1">
    <source>
        <dbReference type="EMBL" id="KDP26276.1"/>
    </source>
</evidence>
<dbReference type="EMBL" id="KK914904">
    <property type="protein sequence ID" value="KDP26276.1"/>
    <property type="molecule type" value="Genomic_DNA"/>
</dbReference>
<sequence length="142" mass="16030">MADENVVDWLLGDVVIDPVTRPMSHGMPLREFILGVRTAISLRHNLPSHLCWGKIEKAPLEVEYPSLSPLKKAPLEVEYPSLSHPKWHTSRSGAFPKLSKVACRPKCTPEVEQFLSRSKWRTSRGVFPKSFEVAHLPKPSIP</sequence>
<gene>
    <name evidence="1" type="ORF">JCGZ_22425</name>
</gene>
<dbReference type="AlphaFoldDB" id="A0A067JQQ9"/>